<dbReference type="EMBL" id="QMQZ01000004">
    <property type="protein sequence ID" value="RLE52299.1"/>
    <property type="molecule type" value="Genomic_DNA"/>
</dbReference>
<dbReference type="HAMAP" id="MF_00582">
    <property type="entry name" value="UPF0215"/>
    <property type="match status" value="1"/>
</dbReference>
<organism evidence="2 3">
    <name type="scientific">Thermoproteota archaeon</name>
    <dbReference type="NCBI Taxonomy" id="2056631"/>
    <lineage>
        <taxon>Archaea</taxon>
        <taxon>Thermoproteota</taxon>
    </lineage>
</organism>
<evidence type="ECO:0000313" key="3">
    <source>
        <dbReference type="Proteomes" id="UP000268446"/>
    </source>
</evidence>
<dbReference type="Proteomes" id="UP000268446">
    <property type="component" value="Unassembled WGS sequence"/>
</dbReference>
<dbReference type="Pfam" id="PF01949">
    <property type="entry name" value="Endo_dU"/>
    <property type="match status" value="1"/>
</dbReference>
<protein>
    <recommendedName>
        <fullName evidence="1">UPF0215 protein DRJ20_00365</fullName>
    </recommendedName>
</protein>
<dbReference type="Gene3D" id="3.30.2170.10">
    <property type="entry name" value="archaeoglobus fulgidus dsm 4304 superfamily"/>
    <property type="match status" value="1"/>
</dbReference>
<proteinExistence type="inferred from homology"/>
<sequence>MNILGIEDGKLPENRPRRGRRALLVGVKLSDMRIVEVLSESIEVDGLDATEKASKIVRKCLPLDLILLGGISFAGFNLIDAVELWRKFNVPVVVASKDKPNNIAVLSALQKHFSDWEERWRIIEKVIEASNGIHEVIVKPEENPLYVEVIGISIGKAEEILRKITVWGRSPEPLRIANIIAKGLSPAYFTLKNKFNSN</sequence>
<dbReference type="PIRSF" id="PIRSF006380">
    <property type="entry name" value="UCP006380"/>
    <property type="match status" value="1"/>
</dbReference>
<comment type="caution">
    <text evidence="2">The sequence shown here is derived from an EMBL/GenBank/DDBJ whole genome shotgun (WGS) entry which is preliminary data.</text>
</comment>
<dbReference type="PANTHER" id="PTHR39518">
    <property type="entry name" value="UPF0215 PROTEIN MJ1150"/>
    <property type="match status" value="1"/>
</dbReference>
<name>A0A497EZ01_9CREN</name>
<accession>A0A497EZ01</accession>
<dbReference type="InterPro" id="IPR002802">
    <property type="entry name" value="Endo_dU"/>
</dbReference>
<evidence type="ECO:0000313" key="2">
    <source>
        <dbReference type="EMBL" id="RLE52299.1"/>
    </source>
</evidence>
<reference evidence="2 3" key="1">
    <citation type="submission" date="2018-06" db="EMBL/GenBank/DDBJ databases">
        <title>Extensive metabolic versatility and redundancy in microbially diverse, dynamic hydrothermal sediments.</title>
        <authorList>
            <person name="Dombrowski N."/>
            <person name="Teske A."/>
            <person name="Baker B.J."/>
        </authorList>
    </citation>
    <scope>NUCLEOTIDE SEQUENCE [LARGE SCALE GENOMIC DNA]</scope>
    <source>
        <strain evidence="2">B29_G17</strain>
    </source>
</reference>
<dbReference type="AlphaFoldDB" id="A0A497EZ01"/>
<gene>
    <name evidence="2" type="ORF">DRJ20_00365</name>
</gene>
<evidence type="ECO:0000256" key="1">
    <source>
        <dbReference type="HAMAP-Rule" id="MF_00582"/>
    </source>
</evidence>
<comment type="similarity">
    <text evidence="1">Belongs to the UPF0215 family.</text>
</comment>
<dbReference type="PANTHER" id="PTHR39518:SF2">
    <property type="entry name" value="UPF0215 PROTEIN MJ1150"/>
    <property type="match status" value="1"/>
</dbReference>